<dbReference type="Gene3D" id="3.40.50.970">
    <property type="match status" value="2"/>
</dbReference>
<evidence type="ECO:0000256" key="4">
    <source>
        <dbReference type="ARBA" id="ARBA00022842"/>
    </source>
</evidence>
<dbReference type="STRING" id="651661.SAMN05660293_02549"/>
<dbReference type="Pfam" id="PF02776">
    <property type="entry name" value="TPP_enzyme_N"/>
    <property type="match status" value="1"/>
</dbReference>
<dbReference type="HAMAP" id="MF_01659">
    <property type="entry name" value="MenD"/>
    <property type="match status" value="1"/>
</dbReference>
<dbReference type="NCBIfam" id="TIGR00173">
    <property type="entry name" value="menD"/>
    <property type="match status" value="1"/>
</dbReference>
<dbReference type="EC" id="2.2.1.9" evidence="7"/>
<dbReference type="GO" id="GO:0000287">
    <property type="term" value="F:magnesium ion binding"/>
    <property type="evidence" value="ECO:0007669"/>
    <property type="project" value="UniProtKB-UniRule"/>
</dbReference>
<evidence type="ECO:0000256" key="2">
    <source>
        <dbReference type="ARBA" id="ARBA00022679"/>
    </source>
</evidence>
<dbReference type="CDD" id="cd07037">
    <property type="entry name" value="TPP_PYR_MenD"/>
    <property type="match status" value="1"/>
</dbReference>
<dbReference type="InterPro" id="IPR004433">
    <property type="entry name" value="MenaQ_synth_MenD"/>
</dbReference>
<dbReference type="GO" id="GO:0009234">
    <property type="term" value="P:menaquinone biosynthetic process"/>
    <property type="evidence" value="ECO:0007669"/>
    <property type="project" value="UniProtKB-UniRule"/>
</dbReference>
<evidence type="ECO:0000259" key="8">
    <source>
        <dbReference type="Pfam" id="PF02775"/>
    </source>
</evidence>
<comment type="catalytic activity">
    <reaction evidence="7">
        <text>isochorismate + 2-oxoglutarate + H(+) = 5-enolpyruvoyl-6-hydroxy-2-succinyl-cyclohex-3-ene-1-carboxylate + CO2</text>
        <dbReference type="Rhea" id="RHEA:25593"/>
        <dbReference type="ChEBI" id="CHEBI:15378"/>
        <dbReference type="ChEBI" id="CHEBI:16526"/>
        <dbReference type="ChEBI" id="CHEBI:16810"/>
        <dbReference type="ChEBI" id="CHEBI:29780"/>
        <dbReference type="ChEBI" id="CHEBI:58818"/>
        <dbReference type="EC" id="2.2.1.9"/>
    </reaction>
</comment>
<keyword evidence="1 7" id="KW-0474">Menaquinone biosynthesis</keyword>
<dbReference type="PANTHER" id="PTHR42916:SF1">
    <property type="entry name" value="PROTEIN PHYLLO, CHLOROPLASTIC"/>
    <property type="match status" value="1"/>
</dbReference>
<dbReference type="Gene3D" id="3.40.50.1220">
    <property type="entry name" value="TPP-binding domain"/>
    <property type="match status" value="1"/>
</dbReference>
<dbReference type="SUPFAM" id="SSF52467">
    <property type="entry name" value="DHS-like NAD/FAD-binding domain"/>
    <property type="match status" value="1"/>
</dbReference>
<proteinExistence type="inferred from homology"/>
<keyword evidence="5 7" id="KW-0786">Thiamine pyrophosphate</keyword>
<accession>A0A1T5EK69</accession>
<dbReference type="InterPro" id="IPR012001">
    <property type="entry name" value="Thiamin_PyroP_enz_TPP-bd_dom"/>
</dbReference>
<comment type="function">
    <text evidence="7">Catalyzes the thiamine diphosphate-dependent decarboxylation of 2-oxoglutarate and the subsequent addition of the resulting succinic semialdehyde-thiamine pyrophosphate anion to isochorismate to yield 2-succinyl-5-enolpyruvyl-6-hydroxy-3-cyclohexene-1-carboxylate (SEPHCHC).</text>
</comment>
<dbReference type="UniPathway" id="UPA00079"/>
<keyword evidence="2 7" id="KW-0808">Transferase</keyword>
<name>A0A1T5EK69_9BACT</name>
<feature type="domain" description="Thiamine pyrophosphate enzyme N-terminal TPP-binding" evidence="9">
    <location>
        <begin position="10"/>
        <end position="117"/>
    </location>
</feature>
<protein>
    <recommendedName>
        <fullName evidence="7">2-succinyl-5-enolpyruvyl-6-hydroxy-3-cyclohexene-1-carboxylate synthase</fullName>
        <shortName evidence="7">SEPHCHC synthase</shortName>
        <ecNumber evidence="7">2.2.1.9</ecNumber>
    </recommendedName>
    <alternativeName>
        <fullName evidence="7">Menaquinone biosynthesis protein MenD</fullName>
    </alternativeName>
</protein>
<dbReference type="PANTHER" id="PTHR42916">
    <property type="entry name" value="2-SUCCINYL-5-ENOLPYRUVYL-6-HYDROXY-3-CYCLOHEXENE-1-CARBOXYLATE SYNTHASE"/>
    <property type="match status" value="1"/>
</dbReference>
<comment type="subunit">
    <text evidence="7">Homodimer.</text>
</comment>
<dbReference type="AlphaFoldDB" id="A0A1T5EK69"/>
<dbReference type="InterPro" id="IPR029035">
    <property type="entry name" value="DHS-like_NAD/FAD-binding_dom"/>
</dbReference>
<dbReference type="EMBL" id="FUZA01000002">
    <property type="protein sequence ID" value="SKB84341.1"/>
    <property type="molecule type" value="Genomic_DNA"/>
</dbReference>
<dbReference type="GO" id="GO:0070204">
    <property type="term" value="F:2-succinyl-5-enolpyruvyl-6-hydroxy-3-cyclohexene-1-carboxylic-acid synthase activity"/>
    <property type="evidence" value="ECO:0007669"/>
    <property type="project" value="UniProtKB-UniRule"/>
</dbReference>
<dbReference type="InterPro" id="IPR029061">
    <property type="entry name" value="THDP-binding"/>
</dbReference>
<evidence type="ECO:0000313" key="11">
    <source>
        <dbReference type="Proteomes" id="UP000190897"/>
    </source>
</evidence>
<keyword evidence="3 7" id="KW-0479">Metal-binding</keyword>
<dbReference type="CDD" id="cd02009">
    <property type="entry name" value="TPP_SHCHC_synthase"/>
    <property type="match status" value="1"/>
</dbReference>
<dbReference type="Proteomes" id="UP000190897">
    <property type="component" value="Unassembled WGS sequence"/>
</dbReference>
<dbReference type="GO" id="GO:0030976">
    <property type="term" value="F:thiamine pyrophosphate binding"/>
    <property type="evidence" value="ECO:0007669"/>
    <property type="project" value="UniProtKB-UniRule"/>
</dbReference>
<evidence type="ECO:0000256" key="7">
    <source>
        <dbReference type="HAMAP-Rule" id="MF_01659"/>
    </source>
</evidence>
<organism evidence="10 11">
    <name type="scientific">Dyadobacter psychrophilus</name>
    <dbReference type="NCBI Taxonomy" id="651661"/>
    <lineage>
        <taxon>Bacteria</taxon>
        <taxon>Pseudomonadati</taxon>
        <taxon>Bacteroidota</taxon>
        <taxon>Cytophagia</taxon>
        <taxon>Cytophagales</taxon>
        <taxon>Spirosomataceae</taxon>
        <taxon>Dyadobacter</taxon>
    </lineage>
</organism>
<comment type="pathway">
    <text evidence="7">Quinol/quinone metabolism; 1,4-dihydroxy-2-naphthoate biosynthesis; 1,4-dihydroxy-2-naphthoate from chorismate: step 2/7.</text>
</comment>
<dbReference type="OrthoDB" id="9791859at2"/>
<dbReference type="InterPro" id="IPR011766">
    <property type="entry name" value="TPP_enzyme_TPP-bd"/>
</dbReference>
<keyword evidence="11" id="KW-1185">Reference proteome</keyword>
<dbReference type="GO" id="GO:0030145">
    <property type="term" value="F:manganese ion binding"/>
    <property type="evidence" value="ECO:0007669"/>
    <property type="project" value="UniProtKB-UniRule"/>
</dbReference>
<dbReference type="RefSeq" id="WP_082215020.1">
    <property type="nucleotide sequence ID" value="NZ_FUZA01000002.1"/>
</dbReference>
<comment type="similarity">
    <text evidence="7">Belongs to the TPP enzyme family. MenD subfamily.</text>
</comment>
<keyword evidence="6 7" id="KW-0464">Manganese</keyword>
<dbReference type="PIRSF" id="PIRSF004983">
    <property type="entry name" value="MenD"/>
    <property type="match status" value="1"/>
</dbReference>
<dbReference type="SUPFAM" id="SSF52518">
    <property type="entry name" value="Thiamin diphosphate-binding fold (THDP-binding)"/>
    <property type="match status" value="2"/>
</dbReference>
<sequence length="571" mass="64031">MAILQPLVDLAAICYAQGVRHVVVSPGSRSAALTLAFTRYGRFTIHVCMDERSAGFIGLGIAQQTGVPVVLICTSGSAVYNFAPAVAEAFFQQIPLVVISADRPKEWLHQYDGQTIYQSEIFGKHIKRSFEFSADYSHADVKWAINRISNEAVMLAAIVPMGPVHINVPIREPFYPAAGDEMIPSANLKIIARQPAEKVLSPDVWKALLDEFEEYPRILIAAGQNIPDHELSEVLNKISEEWDIPVLADSIANVSGLRIIRNHDLFLGGKNAEELVPDLLITFGLSFISKDFKLFVRKNRPRAHWHISEDEFLADPTQSLTRTIPVSPNYFFKNLFEKIDYQLFVQNSDPETDSSFLTGWSVQNWNSEQIRGEYVGNLSKLSDLTSLNLLFKCIDRVFQLHVANSMSIRYVNLLNLESNIRSVFCNRGTSGIDGCVSTAIGAALVNEEETLLIVGDVAFMYDRNGLLLNALPQNLKIVVINNAGGNIFRMIDGPSGLPEIETYFETRHSFSAKRTCEDSNIAYFSCREPESLEISIKAFLETRGISLLEIFTDPYENERVWKDLRKLGREQ</sequence>
<evidence type="ECO:0000259" key="9">
    <source>
        <dbReference type="Pfam" id="PF02776"/>
    </source>
</evidence>
<comment type="pathway">
    <text evidence="7">Quinol/quinone metabolism; menaquinone biosynthesis.</text>
</comment>
<feature type="domain" description="Thiamine pyrophosphate enzyme TPP-binding" evidence="8">
    <location>
        <begin position="427"/>
        <end position="550"/>
    </location>
</feature>
<evidence type="ECO:0000256" key="5">
    <source>
        <dbReference type="ARBA" id="ARBA00023052"/>
    </source>
</evidence>
<comment type="cofactor">
    <cofactor evidence="7">
        <name>thiamine diphosphate</name>
        <dbReference type="ChEBI" id="CHEBI:58937"/>
    </cofactor>
    <text evidence="7">Binds 1 thiamine pyrophosphate per subunit.</text>
</comment>
<evidence type="ECO:0000256" key="3">
    <source>
        <dbReference type="ARBA" id="ARBA00022723"/>
    </source>
</evidence>
<comment type="cofactor">
    <cofactor evidence="7">
        <name>Mg(2+)</name>
        <dbReference type="ChEBI" id="CHEBI:18420"/>
    </cofactor>
    <cofactor evidence="7">
        <name>Mn(2+)</name>
        <dbReference type="ChEBI" id="CHEBI:29035"/>
    </cofactor>
</comment>
<keyword evidence="4 7" id="KW-0460">Magnesium</keyword>
<evidence type="ECO:0000313" key="10">
    <source>
        <dbReference type="EMBL" id="SKB84341.1"/>
    </source>
</evidence>
<reference evidence="11" key="1">
    <citation type="submission" date="2017-02" db="EMBL/GenBank/DDBJ databases">
        <authorList>
            <person name="Varghese N."/>
            <person name="Submissions S."/>
        </authorList>
    </citation>
    <scope>NUCLEOTIDE SEQUENCE [LARGE SCALE GENOMIC DNA]</scope>
    <source>
        <strain evidence="11">DSM 22270</strain>
    </source>
</reference>
<dbReference type="UniPathway" id="UPA01057">
    <property type="reaction ID" value="UER00164"/>
</dbReference>
<dbReference type="Pfam" id="PF02775">
    <property type="entry name" value="TPP_enzyme_C"/>
    <property type="match status" value="1"/>
</dbReference>
<evidence type="ECO:0000256" key="6">
    <source>
        <dbReference type="ARBA" id="ARBA00023211"/>
    </source>
</evidence>
<gene>
    <name evidence="7" type="primary">menD</name>
    <name evidence="10" type="ORF">SAMN05660293_02549</name>
</gene>
<evidence type="ECO:0000256" key="1">
    <source>
        <dbReference type="ARBA" id="ARBA00022428"/>
    </source>
</evidence>